<evidence type="ECO:0000259" key="1">
    <source>
        <dbReference type="Pfam" id="PF00646"/>
    </source>
</evidence>
<proteinExistence type="predicted"/>
<dbReference type="SUPFAM" id="SSF81383">
    <property type="entry name" value="F-box domain"/>
    <property type="match status" value="1"/>
</dbReference>
<comment type="caution">
    <text evidence="2">The sequence shown here is derived from an EMBL/GenBank/DDBJ whole genome shotgun (WGS) entry which is preliminary data.</text>
</comment>
<feature type="domain" description="F-box" evidence="1">
    <location>
        <begin position="2"/>
        <end position="32"/>
    </location>
</feature>
<evidence type="ECO:0000313" key="3">
    <source>
        <dbReference type="Proteomes" id="UP001209540"/>
    </source>
</evidence>
<protein>
    <recommendedName>
        <fullName evidence="1">F-box domain-containing protein</fullName>
    </recommendedName>
</protein>
<dbReference type="Proteomes" id="UP001209540">
    <property type="component" value="Unassembled WGS sequence"/>
</dbReference>
<dbReference type="InterPro" id="IPR036047">
    <property type="entry name" value="F-box-like_dom_sf"/>
</dbReference>
<dbReference type="InterPro" id="IPR032675">
    <property type="entry name" value="LRR_dom_sf"/>
</dbReference>
<dbReference type="Gene3D" id="3.80.10.10">
    <property type="entry name" value="Ribonuclease Inhibitor"/>
    <property type="match status" value="2"/>
</dbReference>
<dbReference type="InterPro" id="IPR001810">
    <property type="entry name" value="F-box_dom"/>
</dbReference>
<dbReference type="AlphaFoldDB" id="A0AAD5KPL1"/>
<name>A0AAD5KPL1_9FUNG</name>
<accession>A0AAD5KPL1</accession>
<keyword evidence="3" id="KW-1185">Reference proteome</keyword>
<dbReference type="EMBL" id="JAIXMP010000002">
    <property type="protein sequence ID" value="KAI9276967.1"/>
    <property type="molecule type" value="Genomic_DNA"/>
</dbReference>
<evidence type="ECO:0000313" key="2">
    <source>
        <dbReference type="EMBL" id="KAI9276967.1"/>
    </source>
</evidence>
<reference evidence="2" key="2">
    <citation type="submission" date="2023-02" db="EMBL/GenBank/DDBJ databases">
        <authorList>
            <consortium name="DOE Joint Genome Institute"/>
            <person name="Mondo S.J."/>
            <person name="Chang Y."/>
            <person name="Wang Y."/>
            <person name="Ahrendt S."/>
            <person name="Andreopoulos W."/>
            <person name="Barry K."/>
            <person name="Beard J."/>
            <person name="Benny G.L."/>
            <person name="Blankenship S."/>
            <person name="Bonito G."/>
            <person name="Cuomo C."/>
            <person name="Desiro A."/>
            <person name="Gervers K.A."/>
            <person name="Hundley H."/>
            <person name="Kuo A."/>
            <person name="LaButti K."/>
            <person name="Lang B.F."/>
            <person name="Lipzen A."/>
            <person name="O'Donnell K."/>
            <person name="Pangilinan J."/>
            <person name="Reynolds N."/>
            <person name="Sandor L."/>
            <person name="Smith M.W."/>
            <person name="Tsang A."/>
            <person name="Grigoriev I.V."/>
            <person name="Stajich J.E."/>
            <person name="Spatafora J.W."/>
        </authorList>
    </citation>
    <scope>NUCLEOTIDE SEQUENCE</scope>
    <source>
        <strain evidence="2">RSA 2281</strain>
    </source>
</reference>
<dbReference type="SUPFAM" id="SSF52047">
    <property type="entry name" value="RNI-like"/>
    <property type="match status" value="1"/>
</dbReference>
<gene>
    <name evidence="2" type="ORF">BDA99DRAFT_494562</name>
</gene>
<organism evidence="2 3">
    <name type="scientific">Phascolomyces articulosus</name>
    <dbReference type="NCBI Taxonomy" id="60185"/>
    <lineage>
        <taxon>Eukaryota</taxon>
        <taxon>Fungi</taxon>
        <taxon>Fungi incertae sedis</taxon>
        <taxon>Mucoromycota</taxon>
        <taxon>Mucoromycotina</taxon>
        <taxon>Mucoromycetes</taxon>
        <taxon>Mucorales</taxon>
        <taxon>Lichtheimiaceae</taxon>
        <taxon>Phascolomyces</taxon>
    </lineage>
</organism>
<dbReference type="Pfam" id="PF00646">
    <property type="entry name" value="F-box"/>
    <property type="match status" value="1"/>
</dbReference>
<reference evidence="2" key="1">
    <citation type="journal article" date="2022" name="IScience">
        <title>Evolution of zygomycete secretomes and the origins of terrestrial fungal ecologies.</title>
        <authorList>
            <person name="Chang Y."/>
            <person name="Wang Y."/>
            <person name="Mondo S."/>
            <person name="Ahrendt S."/>
            <person name="Andreopoulos W."/>
            <person name="Barry K."/>
            <person name="Beard J."/>
            <person name="Benny G.L."/>
            <person name="Blankenship S."/>
            <person name="Bonito G."/>
            <person name="Cuomo C."/>
            <person name="Desiro A."/>
            <person name="Gervers K.A."/>
            <person name="Hundley H."/>
            <person name="Kuo A."/>
            <person name="LaButti K."/>
            <person name="Lang B.F."/>
            <person name="Lipzen A."/>
            <person name="O'Donnell K."/>
            <person name="Pangilinan J."/>
            <person name="Reynolds N."/>
            <person name="Sandor L."/>
            <person name="Smith M.E."/>
            <person name="Tsang A."/>
            <person name="Grigoriev I.V."/>
            <person name="Stajich J.E."/>
            <person name="Spatafora J.W."/>
        </authorList>
    </citation>
    <scope>NUCLEOTIDE SEQUENCE</scope>
    <source>
        <strain evidence="2">RSA 2281</strain>
    </source>
</reference>
<sequence length="635" mass="73412">MLPPEIITLIANHLSCNNKFACLFVCREWYHVFLPTLYKSLLLKKRERNGPYDTIQKRKLGEVVRELSLDDGILIGNILENLGNMCPSITTLHFRWHCSPEEESHHNNLRRLVRRRINPNDYSCVPILSSIRASQLQHLTLCCFRNNNYRIGTSTIETPDTYALFNEILPLIPCQLSTLTLNGILHMLRAADLDRIHAHCVRLSTLKLVGCNLLLAGDNSRVGDEALTYPTMKSISLAYPAGWTKLMDWLSSLSRRYPNLSMLSLQNTAPGSAIMRNIDIEPLQQSFSDFANQHYQHLEQVRLVYLDLPTFDIYQSFLMPLSNLRDLTLHDRRCLDLGQLVDTFERNKSVARLDTQLCPKPSSDPTFLQRLRLHLPSLRTLKTLHIDMMDKNINLRNLLDHCNSIKSLTITRAKIGFPKLYSQWTTTTLEQLRLKCSHFSAEGIQRFLPCCPKLRIFYARNCHIHQGMHIKVQFDFSSIHTLESICLMNLTFRDQQRDGQECGHLATVFTLSPFTAHCNIEDDSPVRKKRRCDKTLLSLSSPVENRQRWFYIGHSLDTFCTHFDSDPNESPSRNIRKSRIQELDPKSMKDAIINGWNPYTLRKYPIRPPTPPSYISILYYSHIKDLLLNGHKIVC</sequence>